<protein>
    <submittedName>
        <fullName evidence="2">Uncharacterized protein</fullName>
    </submittedName>
</protein>
<comment type="caution">
    <text evidence="2">The sequence shown here is derived from an EMBL/GenBank/DDBJ whole genome shotgun (WGS) entry which is preliminary data.</text>
</comment>
<accession>A0ABT6V549</accession>
<dbReference type="InterPro" id="IPR006311">
    <property type="entry name" value="TAT_signal"/>
</dbReference>
<keyword evidence="1" id="KW-0812">Transmembrane</keyword>
<sequence length="256" mass="29193">MKSLHRRHFLVTLGAGASVGYLLPMKSFAQSSTLNLNPEEYVEIQRIKIQLRLTYSNFCLSPEEYIDQLEGVLDSAQTNLDEIIPLEYTQLIELEEVEPWILTNMPSTAIEWVRDSIDNESMLPRSINIGPCSEAALQIFADIIGFTTEEINQLAATFQTIENEYDFLSLLESLAESVLEGDLNRAKTYLEIFLNLLTDDEILRSIMITLRSNEFRILVSWLVKRKVPVIGLALLIAELLIALYRNRETLSRCMTA</sequence>
<keyword evidence="3" id="KW-1185">Reference proteome</keyword>
<gene>
    <name evidence="2" type="ORF">QLQ83_18450</name>
</gene>
<keyword evidence="1" id="KW-0472">Membrane</keyword>
<evidence type="ECO:0000313" key="3">
    <source>
        <dbReference type="Proteomes" id="UP001225957"/>
    </source>
</evidence>
<organism evidence="2 3">
    <name type="scientific">Halomonas rhizosphaerae</name>
    <dbReference type="NCBI Taxonomy" id="3043296"/>
    <lineage>
        <taxon>Bacteria</taxon>
        <taxon>Pseudomonadati</taxon>
        <taxon>Pseudomonadota</taxon>
        <taxon>Gammaproteobacteria</taxon>
        <taxon>Oceanospirillales</taxon>
        <taxon>Halomonadaceae</taxon>
        <taxon>Halomonas</taxon>
    </lineage>
</organism>
<dbReference type="Proteomes" id="UP001225957">
    <property type="component" value="Unassembled WGS sequence"/>
</dbReference>
<proteinExistence type="predicted"/>
<dbReference type="RefSeq" id="WP_282736955.1">
    <property type="nucleotide sequence ID" value="NZ_JASCQP010000045.1"/>
</dbReference>
<name>A0ABT6V549_9GAMM</name>
<dbReference type="EMBL" id="JASCQP010000045">
    <property type="protein sequence ID" value="MDI5893066.1"/>
    <property type="molecule type" value="Genomic_DNA"/>
</dbReference>
<reference evidence="2 3" key="1">
    <citation type="submission" date="2023-04" db="EMBL/GenBank/DDBJ databases">
        <title>Halomonas strains isolated from rhizosphere soil.</title>
        <authorList>
            <person name="Xu L."/>
            <person name="Sun J.-Q."/>
        </authorList>
    </citation>
    <scope>NUCLEOTIDE SEQUENCE [LARGE SCALE GENOMIC DNA]</scope>
    <source>
        <strain evidence="2 3">LR5S20</strain>
    </source>
</reference>
<evidence type="ECO:0000313" key="2">
    <source>
        <dbReference type="EMBL" id="MDI5893066.1"/>
    </source>
</evidence>
<keyword evidence="1" id="KW-1133">Transmembrane helix</keyword>
<evidence type="ECO:0000256" key="1">
    <source>
        <dbReference type="SAM" id="Phobius"/>
    </source>
</evidence>
<dbReference type="PROSITE" id="PS51318">
    <property type="entry name" value="TAT"/>
    <property type="match status" value="1"/>
</dbReference>
<feature type="transmembrane region" description="Helical" evidence="1">
    <location>
        <begin position="227"/>
        <end position="244"/>
    </location>
</feature>